<gene>
    <name evidence="2" type="ORF">LSINAPIS_LOCUS2571</name>
</gene>
<keyword evidence="3" id="KW-1185">Reference proteome</keyword>
<feature type="compositionally biased region" description="Low complexity" evidence="1">
    <location>
        <begin position="832"/>
        <end position="842"/>
    </location>
</feature>
<feature type="region of interest" description="Disordered" evidence="1">
    <location>
        <begin position="88"/>
        <end position="118"/>
    </location>
</feature>
<feature type="region of interest" description="Disordered" evidence="1">
    <location>
        <begin position="457"/>
        <end position="497"/>
    </location>
</feature>
<feature type="compositionally biased region" description="Polar residues" evidence="1">
    <location>
        <begin position="1035"/>
        <end position="1048"/>
    </location>
</feature>
<feature type="compositionally biased region" description="Basic and acidic residues" evidence="1">
    <location>
        <begin position="208"/>
        <end position="287"/>
    </location>
</feature>
<feature type="compositionally biased region" description="Basic residues" evidence="1">
    <location>
        <begin position="849"/>
        <end position="864"/>
    </location>
</feature>
<organism evidence="2 3">
    <name type="scientific">Leptidea sinapis</name>
    <dbReference type="NCBI Taxonomy" id="189913"/>
    <lineage>
        <taxon>Eukaryota</taxon>
        <taxon>Metazoa</taxon>
        <taxon>Ecdysozoa</taxon>
        <taxon>Arthropoda</taxon>
        <taxon>Hexapoda</taxon>
        <taxon>Insecta</taxon>
        <taxon>Pterygota</taxon>
        <taxon>Neoptera</taxon>
        <taxon>Endopterygota</taxon>
        <taxon>Lepidoptera</taxon>
        <taxon>Glossata</taxon>
        <taxon>Ditrysia</taxon>
        <taxon>Papilionoidea</taxon>
        <taxon>Pieridae</taxon>
        <taxon>Dismorphiinae</taxon>
        <taxon>Leptidea</taxon>
    </lineage>
</organism>
<name>A0A5E4PWZ0_9NEOP</name>
<reference evidence="2 3" key="1">
    <citation type="submission" date="2017-07" db="EMBL/GenBank/DDBJ databases">
        <authorList>
            <person name="Talla V."/>
            <person name="Backstrom N."/>
        </authorList>
    </citation>
    <scope>NUCLEOTIDE SEQUENCE [LARGE SCALE GENOMIC DNA]</scope>
</reference>
<feature type="region of interest" description="Disordered" evidence="1">
    <location>
        <begin position="311"/>
        <end position="332"/>
    </location>
</feature>
<feature type="region of interest" description="Disordered" evidence="1">
    <location>
        <begin position="668"/>
        <end position="874"/>
    </location>
</feature>
<proteinExistence type="predicted"/>
<feature type="region of interest" description="Disordered" evidence="1">
    <location>
        <begin position="1"/>
        <end position="29"/>
    </location>
</feature>
<feature type="region of interest" description="Disordered" evidence="1">
    <location>
        <begin position="1030"/>
        <end position="1053"/>
    </location>
</feature>
<feature type="compositionally biased region" description="Polar residues" evidence="1">
    <location>
        <begin position="486"/>
        <end position="497"/>
    </location>
</feature>
<feature type="compositionally biased region" description="Basic and acidic residues" evidence="1">
    <location>
        <begin position="806"/>
        <end position="820"/>
    </location>
</feature>
<dbReference type="Proteomes" id="UP000324832">
    <property type="component" value="Unassembled WGS sequence"/>
</dbReference>
<evidence type="ECO:0000313" key="2">
    <source>
        <dbReference type="EMBL" id="VVC89450.1"/>
    </source>
</evidence>
<feature type="compositionally biased region" description="Low complexity" evidence="1">
    <location>
        <begin position="740"/>
        <end position="749"/>
    </location>
</feature>
<evidence type="ECO:0000313" key="3">
    <source>
        <dbReference type="Proteomes" id="UP000324832"/>
    </source>
</evidence>
<feature type="compositionally biased region" description="Basic and acidic residues" evidence="1">
    <location>
        <begin position="721"/>
        <end position="730"/>
    </location>
</feature>
<feature type="non-terminal residue" evidence="2">
    <location>
        <position position="1246"/>
    </location>
</feature>
<dbReference type="AlphaFoldDB" id="A0A5E4PWZ0"/>
<evidence type="ECO:0000256" key="1">
    <source>
        <dbReference type="SAM" id="MobiDB-lite"/>
    </source>
</evidence>
<sequence length="1246" mass="141252">MEPLTETSKLLHDTKTMVSPSPSSSKDPKIELKLIPSMMPSPKGVENAKKRLRAFSIQKKSPLTPITAPKPSGSGNTVVLIGKLNSVKVTPKADEQETKPKIPKPPKPGTVRKSLQETYGELQRKTLAEIEDMKRKMELVDLGIPLGLICPTPTSETAMPTKAMPPIKSFIDPAKVDEIIREAKKAKIEGREFKFDYHKLLPSYDNPFQRRKEEDKERAPKEERKGEGKDYRKSDKYSYKRYSDYKSREDKYHREKEKSRDRDRTKDREKEKKSKGSNEKSGQEKETNVNLNDYLVCDSWSLDNDDKMCLASPRVDDKEDPQSSSVQMAPLKYPTEIKSRSIEIKNEILKKVKSDKEVKAKKLQPVMDSFKYEIDDNDDALDMFDDDLNYSKVKTRKLASYNSPVTKILEVDDSVSRDNSFEGVNDDTFLESVINEIKGEAMSDDESQDKGLVEYEISPLKDDDDSSRKSATPEMKSRSEDYSDGYRSSESGYKTSDTIESGYKSSSNFRLSIEKELDDALNASKMSKATLDSLETWTFVLKICQPLLFRHDKNRCYMETRTQPKLWYTISPKHCPCVKDRSVVYEELETCKMSLVDRVYGCDQIAEEASPKCRNWYPPRKLCLSENSLVQASIEWEADDSQQWEDRPPPPEVTLDREYQKFMEAVWPEAMDTKKESSRSTTPVKENRKKKKTEGDEKEKKNKKMKLSSEGWSQESEPEEVEKSKKEKQKEKKPRKRKPSTSLSSSSSSSEDDARKKKALKKKAMKKVKSKSAKRRRMGKKMLKKLKEKKKKKKRAREVSEDESDSDRIAKKSKKKLLEKSKKKGKKKAKVESSSSDTSSSSDSDDKRTKKAKKKQESRKKRRKSSSESEELFDVNILKNIKTERITDDEANNLLEFSPRRQKPREIINVKELQNDFVGNNIHIKTEEKERECVVEEIEERERPHEVLEKGKTGDIDRVDESKKTVQDTKIRATEVTMDDISQCSQDSVFSVKEGSVCSSFEQGERGASLPAPVTAEPVAITTSKPHAYTAEPTKVTSSPIEATSKTKPSLKENELRVSPVTVEHVHDPGRKSSGSIVTPKLSPVIITDPAMIPIPPDAPVAIKADRAEDITKNTVTATIKPVEPPSMLNFSTVVTIPSTEMTKQAEAIPRIVPSGAKAITSLVATNTRRTLPESTEATDECEYWADNYDMCEQMAMEYQSDVADRLQLSGGAAESGGGEAVSRIETVVRARCGEIKCDWRADTAP</sequence>
<feature type="compositionally biased region" description="Basic residues" evidence="1">
    <location>
        <begin position="756"/>
        <end position="796"/>
    </location>
</feature>
<dbReference type="EMBL" id="FZQP02000559">
    <property type="protein sequence ID" value="VVC89450.1"/>
    <property type="molecule type" value="Genomic_DNA"/>
</dbReference>
<feature type="region of interest" description="Disordered" evidence="1">
    <location>
        <begin position="206"/>
        <end position="288"/>
    </location>
</feature>
<accession>A0A5E4PWZ0</accession>
<feature type="compositionally biased region" description="Basic and acidic residues" evidence="1">
    <location>
        <begin position="91"/>
        <end position="100"/>
    </location>
</feature>
<feature type="compositionally biased region" description="Basic and acidic residues" evidence="1">
    <location>
        <begin position="311"/>
        <end position="321"/>
    </location>
</feature>
<protein>
    <submittedName>
        <fullName evidence="2">Uncharacterized protein</fullName>
    </submittedName>
</protein>